<feature type="chain" id="PRO_5002935679" description="Tesmin/TSO1-like CXC domain-containing protein" evidence="2">
    <location>
        <begin position="22"/>
        <end position="1607"/>
    </location>
</feature>
<name>C3YJ01_BRAFL</name>
<dbReference type="eggNOG" id="ENOG502R4E0">
    <property type="taxonomic scope" value="Eukaryota"/>
</dbReference>
<feature type="domain" description="Tesmin/TSO1-like CXC" evidence="3">
    <location>
        <begin position="1546"/>
        <end position="1586"/>
    </location>
</feature>
<keyword evidence="2" id="KW-0732">Signal</keyword>
<evidence type="ECO:0000256" key="1">
    <source>
        <dbReference type="SAM" id="MobiDB-lite"/>
    </source>
</evidence>
<evidence type="ECO:0000313" key="4">
    <source>
        <dbReference type="EMBL" id="EEN59663.1"/>
    </source>
</evidence>
<evidence type="ECO:0000259" key="3">
    <source>
        <dbReference type="SMART" id="SM01114"/>
    </source>
</evidence>
<gene>
    <name evidence="4" type="ORF">BRAFLDRAFT_98594</name>
</gene>
<feature type="signal peptide" evidence="2">
    <location>
        <begin position="1"/>
        <end position="21"/>
    </location>
</feature>
<dbReference type="EMBL" id="GG666517">
    <property type="protein sequence ID" value="EEN59663.1"/>
    <property type="molecule type" value="Genomic_DNA"/>
</dbReference>
<protein>
    <recommendedName>
        <fullName evidence="3">Tesmin/TSO1-like CXC domain-containing protein</fullName>
    </recommendedName>
</protein>
<dbReference type="PANTHER" id="PTHR46704">
    <property type="entry name" value="CXC DOMAIN-CONTAINING PROTEIN-RELATED"/>
    <property type="match status" value="1"/>
</dbReference>
<proteinExistence type="predicted"/>
<dbReference type="SMART" id="SM01114">
    <property type="entry name" value="CXC"/>
    <property type="match status" value="1"/>
</dbReference>
<organism>
    <name type="scientific">Branchiostoma floridae</name>
    <name type="common">Florida lancelet</name>
    <name type="synonym">Amphioxus</name>
    <dbReference type="NCBI Taxonomy" id="7739"/>
    <lineage>
        <taxon>Eukaryota</taxon>
        <taxon>Metazoa</taxon>
        <taxon>Chordata</taxon>
        <taxon>Cephalochordata</taxon>
        <taxon>Leptocardii</taxon>
        <taxon>Amphioxiformes</taxon>
        <taxon>Branchiostomatidae</taxon>
        <taxon>Branchiostoma</taxon>
    </lineage>
</organism>
<dbReference type="InterPro" id="IPR033467">
    <property type="entry name" value="Tesmin/TSO1-like_CXC"/>
</dbReference>
<evidence type="ECO:0000256" key="2">
    <source>
        <dbReference type="SAM" id="SignalP"/>
    </source>
</evidence>
<feature type="region of interest" description="Disordered" evidence="1">
    <location>
        <begin position="1584"/>
        <end position="1607"/>
    </location>
</feature>
<accession>C3YJ01</accession>
<dbReference type="PANTHER" id="PTHR46704:SF9">
    <property type="entry name" value="BHLH DOMAIN-CONTAINING PROTEIN"/>
    <property type="match status" value="1"/>
</dbReference>
<reference evidence="4" key="1">
    <citation type="journal article" date="2008" name="Nature">
        <title>The amphioxus genome and the evolution of the chordate karyotype.</title>
        <authorList>
            <consortium name="US DOE Joint Genome Institute (JGI-PGF)"/>
            <person name="Putnam N.H."/>
            <person name="Butts T."/>
            <person name="Ferrier D.E.K."/>
            <person name="Furlong R.F."/>
            <person name="Hellsten U."/>
            <person name="Kawashima T."/>
            <person name="Robinson-Rechavi M."/>
            <person name="Shoguchi E."/>
            <person name="Terry A."/>
            <person name="Yu J.-K."/>
            <person name="Benito-Gutierrez E.L."/>
            <person name="Dubchak I."/>
            <person name="Garcia-Fernandez J."/>
            <person name="Gibson-Brown J.J."/>
            <person name="Grigoriev I.V."/>
            <person name="Horton A.C."/>
            <person name="de Jong P.J."/>
            <person name="Jurka J."/>
            <person name="Kapitonov V.V."/>
            <person name="Kohara Y."/>
            <person name="Kuroki Y."/>
            <person name="Lindquist E."/>
            <person name="Lucas S."/>
            <person name="Osoegawa K."/>
            <person name="Pennacchio L.A."/>
            <person name="Salamov A.A."/>
            <person name="Satou Y."/>
            <person name="Sauka-Spengler T."/>
            <person name="Schmutz J."/>
            <person name="Shin-I T."/>
            <person name="Toyoda A."/>
            <person name="Bronner-Fraser M."/>
            <person name="Fujiyama A."/>
            <person name="Holland L.Z."/>
            <person name="Holland P.W.H."/>
            <person name="Satoh N."/>
            <person name="Rokhsar D.S."/>
        </authorList>
    </citation>
    <scope>NUCLEOTIDE SEQUENCE [LARGE SCALE GENOMIC DNA]</scope>
    <source>
        <strain evidence="4">S238N-H82</strain>
        <tissue evidence="4">Testes</tissue>
    </source>
</reference>
<dbReference type="InParanoid" id="C3YJ01"/>
<sequence length="1607" mass="182724">MRLSALTVFLHLCVLRTSTKCDHEGAKRKAVEINGEDRKKIQRKEDEYTNHCGELDTVESEPNGCAIHCTNETAENLVHLKDAESWKTLLRAAEIRKHQVLLDIASSVKEGEIPDIKYHRKCRSVFTMKKLLDKMQETESCGDETAKRLPSRGKCSPNKTYERLCIFCDKTSKYVKGTNSRETLVQCCDMRADNTIRQIATEKNDSKILAIVTRELVAAEAYYHRSCYKSYTRPEASCTLNYERKSESADDEYARLETDAYQMLYHYIRSDVIEKERVVRMSEITALLVEYLTSLGIKECKPSSKKHIRRHLEAEFGAMLKFETLLDDTPGVFLIPANLTPMNMAKNLLTVLMAEKDDGTSKTLSNIEQAAIDIRNAILSKERTMSWPPRPAELDDNALDIPQELIAFLSTLLTGSKEVSVDECNARVKRLMKSYAQDLMFGVSRGQIKPPKHVLLPYAVKTLTNNVELVSMLNRCGHGISYSQLEEINTALCLQKMEQNSETPLPDNIQPYVSTTLAWDNIDRLEETLSGEGTSHRVNGIAVQARHFGPRFYSEQSPVIPKSKRRSVEPQDVVSLPIYNSGERQGPKTRGYVDVTCQDAIESARRRNLLWILVRLHGEISQRVSGWTGYNILVRNETDVIKDSIGYLPTIDAPATNMSTVHEILMRSLKIKDALHLKSIVLVFDQALYAKVTEIMWKHPQTFKDIVPRMGMFHTLLTLLSIIGKRFEDAGLRDICIESGVIAEGSVTGVLEGRKYNRAIRFHKLMYEALQRLVWKHFLKWIEKSPAKQKLVKDVFASLKPLYNDVCQDEQEKVLANQKFAKFVKLYDEHLEFLRHSKGKLASFWMSYIEIVEIMLNLVRASREGDWELHLSAIAQMIPWCFAYDKVNYARYLPAYLFDMSHLNETHPEAFNYLNSGGFSVQIGDHNPFGRIPVDQTCEETVNKDTQTSGGTKGFSLKPGAICKYYLVAEYRSLFLKQLRDMLDEHKAHSEHTDLQSSRIARDEADVIALVLMLERFWINPFNSEHQDLVCLSTGRFATPKIEKDLLNAKVVGEEAYKSFRMQRLEINKDTQQAQFHDTLKKAKLHTFSELNKKVKFKAKTTKEIILKADMALFGQMIIIAESRKLQLRDVLRHPLGPLPWSLATADGSLRKTTKSTLAKEVQKNVPAADNIPHPSACIIDGMALVQRLKADQKTFSEVADSLLDMILHEGSHSSRIDVVFDVYRQESIKSAERERRGSECGSEFRNIQPEHKVLQWRKFVLNPKNKTSLTRFVTEEWKKDKYRRKLHSKVLYIACEEECHKISAKSAIPVRDLNSNQEEADTRIILHVAHAARSGYNTVIVSSEDTDVFLLCLAFKQSIPASIFVKCGTHSRIKYVSITNAAQVWGQDICSSLLGMHAFTGCDSVSAFAGRGKLGALRLVKENRDFQEMFKLVGMDWELSNELFKKLEEFTCHMYSSRPGTSDVNELRYRLFCAKRGSIDSVQLPPCADCLYNHAKRANYVAAIWKKSLESHPVIPSPIGLGWCKDGDQLVIDWMDGEPAPTAVLELLSCSCSKACKITKCSCLKNGLKCTDMCKCMDCDNRPDEEDNQDDTEDSDGDHDEDEYAA</sequence>